<name>A0A1W1CQB5_9ZZZZ</name>
<evidence type="ECO:0000313" key="9">
    <source>
        <dbReference type="EMBL" id="SFV67903.1"/>
    </source>
</evidence>
<dbReference type="SUPFAM" id="SSF50621">
    <property type="entry name" value="Alanine racemase C-terminal domain-like"/>
    <property type="match status" value="1"/>
</dbReference>
<evidence type="ECO:0000256" key="3">
    <source>
        <dbReference type="ARBA" id="ARBA00007880"/>
    </source>
</evidence>
<dbReference type="FunFam" id="3.20.20.10:FF:000002">
    <property type="entry name" value="Alanine racemase"/>
    <property type="match status" value="1"/>
</dbReference>
<dbReference type="Pfam" id="PF01168">
    <property type="entry name" value="Ala_racemase_N"/>
    <property type="match status" value="1"/>
</dbReference>
<evidence type="ECO:0000256" key="4">
    <source>
        <dbReference type="ARBA" id="ARBA00013089"/>
    </source>
</evidence>
<feature type="domain" description="Alanine racemase C-terminal" evidence="8">
    <location>
        <begin position="223"/>
        <end position="344"/>
    </location>
</feature>
<protein>
    <recommendedName>
        <fullName evidence="4">alanine racemase</fullName>
        <ecNumber evidence="4">5.1.1.1</ecNumber>
    </recommendedName>
</protein>
<dbReference type="GO" id="GO:0030632">
    <property type="term" value="P:D-alanine biosynthetic process"/>
    <property type="evidence" value="ECO:0007669"/>
    <property type="project" value="TreeGrafter"/>
</dbReference>
<dbReference type="PANTHER" id="PTHR30511:SF4">
    <property type="entry name" value="ALANINE RACEMASE, BIOSYNTHETIC"/>
    <property type="match status" value="1"/>
</dbReference>
<proteinExistence type="inferred from homology"/>
<dbReference type="GO" id="GO:0005829">
    <property type="term" value="C:cytosol"/>
    <property type="evidence" value="ECO:0007669"/>
    <property type="project" value="TreeGrafter"/>
</dbReference>
<dbReference type="EMBL" id="FPHJ01000058">
    <property type="protein sequence ID" value="SFV67903.1"/>
    <property type="molecule type" value="Genomic_DNA"/>
</dbReference>
<keyword evidence="6 9" id="KW-0413">Isomerase</keyword>
<evidence type="ECO:0000259" key="8">
    <source>
        <dbReference type="SMART" id="SM01005"/>
    </source>
</evidence>
<dbReference type="Pfam" id="PF00842">
    <property type="entry name" value="Ala_racemase_C"/>
    <property type="match status" value="1"/>
</dbReference>
<dbReference type="PRINTS" id="PR00992">
    <property type="entry name" value="ALARACEMASE"/>
</dbReference>
<evidence type="ECO:0000256" key="2">
    <source>
        <dbReference type="ARBA" id="ARBA00001933"/>
    </source>
</evidence>
<dbReference type="InterPro" id="IPR011079">
    <property type="entry name" value="Ala_racemase_C"/>
</dbReference>
<dbReference type="SUPFAM" id="SSF51419">
    <property type="entry name" value="PLP-binding barrel"/>
    <property type="match status" value="1"/>
</dbReference>
<dbReference type="InterPro" id="IPR009006">
    <property type="entry name" value="Ala_racemase/Decarboxylase_C"/>
</dbReference>
<dbReference type="PANTHER" id="PTHR30511">
    <property type="entry name" value="ALANINE RACEMASE"/>
    <property type="match status" value="1"/>
</dbReference>
<dbReference type="NCBIfam" id="TIGR00492">
    <property type="entry name" value="alr"/>
    <property type="match status" value="1"/>
</dbReference>
<dbReference type="Gene3D" id="2.40.37.10">
    <property type="entry name" value="Lyase, Ornithine Decarboxylase, Chain A, domain 1"/>
    <property type="match status" value="1"/>
</dbReference>
<evidence type="ECO:0000256" key="5">
    <source>
        <dbReference type="ARBA" id="ARBA00022898"/>
    </source>
</evidence>
<accession>A0A1W1CQB5</accession>
<gene>
    <name evidence="9" type="ORF">MNB_SUP05-5-116</name>
</gene>
<dbReference type="Gene3D" id="3.20.20.10">
    <property type="entry name" value="Alanine racemase"/>
    <property type="match status" value="1"/>
</dbReference>
<organism evidence="9">
    <name type="scientific">hydrothermal vent metagenome</name>
    <dbReference type="NCBI Taxonomy" id="652676"/>
    <lineage>
        <taxon>unclassified sequences</taxon>
        <taxon>metagenomes</taxon>
        <taxon>ecological metagenomes</taxon>
    </lineage>
</organism>
<dbReference type="GO" id="GO:0008784">
    <property type="term" value="F:alanine racemase activity"/>
    <property type="evidence" value="ECO:0007669"/>
    <property type="project" value="UniProtKB-EC"/>
</dbReference>
<comment type="catalytic activity">
    <reaction evidence="1">
        <text>L-alanine = D-alanine</text>
        <dbReference type="Rhea" id="RHEA:20249"/>
        <dbReference type="ChEBI" id="CHEBI:57416"/>
        <dbReference type="ChEBI" id="CHEBI:57972"/>
        <dbReference type="EC" id="5.1.1.1"/>
    </reaction>
</comment>
<keyword evidence="5" id="KW-0663">Pyridoxal phosphate</keyword>
<dbReference type="EC" id="5.1.1.1" evidence="4"/>
<comment type="cofactor">
    <cofactor evidence="2">
        <name>pyridoxal 5'-phosphate</name>
        <dbReference type="ChEBI" id="CHEBI:597326"/>
    </cofactor>
</comment>
<sequence>MALAKISKSALKHNLNIVKKYAPNSKVVAMVKANAYGHHINKVVPTLKDKVDLFAVANENEIQMVRSLSTKPILLLSGFDFIENWQDFNKNNVQIVIHSFHQLALLKNISNPIKVWLKVDTGMHRLGLSIQELNIVIKELSLKNNIEIIAIMSHFACSDEIANPINQKQLDSFNALKNNFNKSMANSAAILSLPKSHYQFVRPGIMLYGISPFTKTSNELKPVMTLSAPILEIKNINQGESVGYGQTWEAEKNTTIAIIAIGYGDGYPRHAKNGTPVLINKQRCSIVGRVSMDLICVDITNTKAKVGDSAILWGEGLAIEEIAKCSGTIGYELTTKITQRVIFE</sequence>
<dbReference type="InterPro" id="IPR029066">
    <property type="entry name" value="PLP-binding_barrel"/>
</dbReference>
<reference evidence="9" key="1">
    <citation type="submission" date="2016-10" db="EMBL/GenBank/DDBJ databases">
        <authorList>
            <person name="de Groot N.N."/>
        </authorList>
    </citation>
    <scope>NUCLEOTIDE SEQUENCE</scope>
</reference>
<dbReference type="GO" id="GO:0030170">
    <property type="term" value="F:pyridoxal phosphate binding"/>
    <property type="evidence" value="ECO:0007669"/>
    <property type="project" value="TreeGrafter"/>
</dbReference>
<comment type="pathway">
    <text evidence="7">Amino-acid biosynthesis; D-alanine biosynthesis; D-alanine from L-alanine: step 1/1.</text>
</comment>
<dbReference type="HAMAP" id="MF_01201">
    <property type="entry name" value="Ala_racemase"/>
    <property type="match status" value="1"/>
</dbReference>
<comment type="similarity">
    <text evidence="3">Belongs to the alanine racemase family.</text>
</comment>
<evidence type="ECO:0000256" key="6">
    <source>
        <dbReference type="ARBA" id="ARBA00023235"/>
    </source>
</evidence>
<evidence type="ECO:0000256" key="1">
    <source>
        <dbReference type="ARBA" id="ARBA00000316"/>
    </source>
</evidence>
<evidence type="ECO:0000256" key="7">
    <source>
        <dbReference type="ARBA" id="ARBA00037912"/>
    </source>
</evidence>
<dbReference type="AlphaFoldDB" id="A0A1W1CQB5"/>
<dbReference type="InterPro" id="IPR001608">
    <property type="entry name" value="Ala_racemase_N"/>
</dbReference>
<dbReference type="SMART" id="SM01005">
    <property type="entry name" value="Ala_racemase_C"/>
    <property type="match status" value="1"/>
</dbReference>
<dbReference type="InterPro" id="IPR000821">
    <property type="entry name" value="Ala_racemase"/>
</dbReference>